<keyword evidence="2" id="KW-0732">Signal</keyword>
<protein>
    <submittedName>
        <fullName evidence="4">PRKCSH_1 domain-containing protein</fullName>
    </submittedName>
</protein>
<sequence>MRSTVGLLAALLLLLCCSFTTASYEKVIACGTYNDSFYAPWMDAPLETYYVFVERWSAETSDFVRFSRYSLPDCSFESIGLQCRGAYKNVSYGLDLNETKTILVNHRRKYSVEAKLFKCQDYVRAQEPEVSEGSWSDRLSLENEGPCKSEAEWLSTSTEECGKKPTNYILGAQCGDQDQYREVIFVCDKPKNDILLDIDSEFVAAQKNNLHNIQFVLFERFKEVVEDFKEARFINQTQAVDTCRKDLIRTVDAAEDLRKTFTRAYAYAVNAIGASTEYTSRQTVLAKLKEYAKVVGDRRWTALFTVASHMVQNLPSITDQMSISEFVNVWKTTEESSSWEGWENLPWSAWELFKTLKTYDAENLLKHVEDVNNDITRTVFTRGYRIPVLEVLELFPELKEPLTAYYVEYVKDHTLGIARKHLGFLNESDAHARLIAMYQEIFRSGFDQKYMGTHSAVTSRLSVKSDETVKSYNDPRPSKTTTQEPSVREGSWSDRLSAAQWTEYVSEEQWREYMSSEIMREYISDAKWGECKSKAEWLKASTRECGKKPTNYVVGKQCGNEQKYREVTFTCDKPRIDVYTDFLEVRKDYHRKIDLAFFGRLVHIVETESPGTETYNRSIENAFTAATLPYMVPLAFGSLYAVPHFNLKSYTSRELVFAQAKEYVISFGELRYYELFRLASDILMYGNNMDTRIQQIAEFDAPNIFKNIDKYAKADGFAKQIALFPELKEPLTAYYVEYMKDHTLGIARKHLGFLNESGAHARLASMYREIFRPGFIDQKYMDKFTHSLQLEKEDLSSAIPNAA</sequence>
<feature type="signal peptide" evidence="2">
    <location>
        <begin position="1"/>
        <end position="22"/>
    </location>
</feature>
<dbReference type="AlphaFoldDB" id="A0A1I8AMK3"/>
<proteinExistence type="predicted"/>
<feature type="region of interest" description="Disordered" evidence="1">
    <location>
        <begin position="467"/>
        <end position="491"/>
    </location>
</feature>
<dbReference type="WBParaSite" id="L893_g7155.t1">
    <property type="protein sequence ID" value="L893_g7155.t1"/>
    <property type="gene ID" value="L893_g7155"/>
</dbReference>
<dbReference type="Proteomes" id="UP000095287">
    <property type="component" value="Unplaced"/>
</dbReference>
<name>A0A1I8AMK3_9BILA</name>
<organism evidence="3 4">
    <name type="scientific">Steinernema glaseri</name>
    <dbReference type="NCBI Taxonomy" id="37863"/>
    <lineage>
        <taxon>Eukaryota</taxon>
        <taxon>Metazoa</taxon>
        <taxon>Ecdysozoa</taxon>
        <taxon>Nematoda</taxon>
        <taxon>Chromadorea</taxon>
        <taxon>Rhabditida</taxon>
        <taxon>Tylenchina</taxon>
        <taxon>Panagrolaimomorpha</taxon>
        <taxon>Strongyloidoidea</taxon>
        <taxon>Steinernematidae</taxon>
        <taxon>Steinernema</taxon>
    </lineage>
</organism>
<evidence type="ECO:0000256" key="1">
    <source>
        <dbReference type="SAM" id="MobiDB-lite"/>
    </source>
</evidence>
<evidence type="ECO:0000313" key="3">
    <source>
        <dbReference type="Proteomes" id="UP000095287"/>
    </source>
</evidence>
<accession>A0A1I8AMK3</accession>
<keyword evidence="3" id="KW-1185">Reference proteome</keyword>
<feature type="chain" id="PRO_5009314832" evidence="2">
    <location>
        <begin position="23"/>
        <end position="803"/>
    </location>
</feature>
<evidence type="ECO:0000313" key="4">
    <source>
        <dbReference type="WBParaSite" id="L893_g7155.t1"/>
    </source>
</evidence>
<reference evidence="4" key="1">
    <citation type="submission" date="2016-11" db="UniProtKB">
        <authorList>
            <consortium name="WormBaseParasite"/>
        </authorList>
    </citation>
    <scope>IDENTIFICATION</scope>
</reference>
<evidence type="ECO:0000256" key="2">
    <source>
        <dbReference type="SAM" id="SignalP"/>
    </source>
</evidence>